<dbReference type="EMBL" id="JBBBZM010000142">
    <property type="protein sequence ID" value="KAL0632963.1"/>
    <property type="molecule type" value="Genomic_DNA"/>
</dbReference>
<keyword evidence="3" id="KW-1185">Reference proteome</keyword>
<comment type="caution">
    <text evidence="2">The sequence shown here is derived from an EMBL/GenBank/DDBJ whole genome shotgun (WGS) entry which is preliminary data.</text>
</comment>
<sequence>MVARHASRPVSATDSWSAQQSSLALRFYRLGLPGLAELVLSATKLDTSALMRDAASLEAMGTAPPLVITGGGASIREHSVPVHGGSGGGGGVSTPPETPSTAGRSRQVGEKSDRLIAHKAKSIMDLKQADFDIQVTLGRITQLEYDPADPILAEVPDPAKPIAGFLLGLVRLYMETENEHDKKTLQCVALYHLHIVFDGLVKNFRGKDARAKASEVLCHVMADMPMAKSANSFVTLATASRWLRELCDFMGGVRFPQHLLYVRGDFTITNFKQMMTSAERLRIIKEALAEAREYYLGQLDSLYGTFVPQYIPTFYSDALGGGR</sequence>
<proteinExistence type="predicted"/>
<protein>
    <submittedName>
        <fullName evidence="2">Uncharacterized protein</fullName>
    </submittedName>
</protein>
<organism evidence="2 3">
    <name type="scientific">Discina gigas</name>
    <dbReference type="NCBI Taxonomy" id="1032678"/>
    <lineage>
        <taxon>Eukaryota</taxon>
        <taxon>Fungi</taxon>
        <taxon>Dikarya</taxon>
        <taxon>Ascomycota</taxon>
        <taxon>Pezizomycotina</taxon>
        <taxon>Pezizomycetes</taxon>
        <taxon>Pezizales</taxon>
        <taxon>Discinaceae</taxon>
        <taxon>Discina</taxon>
    </lineage>
</organism>
<evidence type="ECO:0000313" key="3">
    <source>
        <dbReference type="Proteomes" id="UP001447188"/>
    </source>
</evidence>
<accession>A0ABR3GAX1</accession>
<evidence type="ECO:0000256" key="1">
    <source>
        <dbReference type="SAM" id="MobiDB-lite"/>
    </source>
</evidence>
<evidence type="ECO:0000313" key="2">
    <source>
        <dbReference type="EMBL" id="KAL0632963.1"/>
    </source>
</evidence>
<name>A0ABR3GAX1_9PEZI</name>
<feature type="region of interest" description="Disordered" evidence="1">
    <location>
        <begin position="81"/>
        <end position="111"/>
    </location>
</feature>
<reference evidence="2 3" key="1">
    <citation type="submission" date="2024-02" db="EMBL/GenBank/DDBJ databases">
        <title>Discinaceae phylogenomics.</title>
        <authorList>
            <person name="Dirks A.C."/>
            <person name="James T.Y."/>
        </authorList>
    </citation>
    <scope>NUCLEOTIDE SEQUENCE [LARGE SCALE GENOMIC DNA]</scope>
    <source>
        <strain evidence="2 3">ACD0624</strain>
    </source>
</reference>
<gene>
    <name evidence="2" type="ORF">Q9L58_008121</name>
</gene>
<dbReference type="Proteomes" id="UP001447188">
    <property type="component" value="Unassembled WGS sequence"/>
</dbReference>